<feature type="domain" description="NIF system FeS cluster assembly NifU C-terminal" evidence="2">
    <location>
        <begin position="26"/>
        <end position="82"/>
    </location>
</feature>
<dbReference type="SUPFAM" id="SSF117916">
    <property type="entry name" value="Fe-S cluster assembly (FSCA) domain-like"/>
    <property type="match status" value="1"/>
</dbReference>
<gene>
    <name evidence="3" type="ORF">ACFPYI_15760</name>
</gene>
<protein>
    <submittedName>
        <fullName evidence="3">NifU family protein</fullName>
    </submittedName>
</protein>
<dbReference type="Proteomes" id="UP001596099">
    <property type="component" value="Unassembled WGS sequence"/>
</dbReference>
<dbReference type="Gene3D" id="3.30.300.130">
    <property type="entry name" value="Fe-S cluster assembly (FSCA)"/>
    <property type="match status" value="1"/>
</dbReference>
<feature type="region of interest" description="Disordered" evidence="1">
    <location>
        <begin position="83"/>
        <end position="104"/>
    </location>
</feature>
<dbReference type="Pfam" id="PF01106">
    <property type="entry name" value="NifU"/>
    <property type="match status" value="1"/>
</dbReference>
<dbReference type="AlphaFoldDB" id="A0ABD5RQX5"/>
<organism evidence="3 4">
    <name type="scientific">Halomarina salina</name>
    <dbReference type="NCBI Taxonomy" id="1872699"/>
    <lineage>
        <taxon>Archaea</taxon>
        <taxon>Methanobacteriati</taxon>
        <taxon>Methanobacteriota</taxon>
        <taxon>Stenosarchaea group</taxon>
        <taxon>Halobacteria</taxon>
        <taxon>Halobacteriales</taxon>
        <taxon>Natronomonadaceae</taxon>
        <taxon>Halomarina</taxon>
    </lineage>
</organism>
<name>A0ABD5RQX5_9EURY</name>
<dbReference type="InterPro" id="IPR001075">
    <property type="entry name" value="NIF_FeS_clus_asmbl_NifU_C"/>
</dbReference>
<comment type="caution">
    <text evidence="3">The sequence shown here is derived from an EMBL/GenBank/DDBJ whole genome shotgun (WGS) entry which is preliminary data.</text>
</comment>
<evidence type="ECO:0000313" key="3">
    <source>
        <dbReference type="EMBL" id="MFC5972793.1"/>
    </source>
</evidence>
<evidence type="ECO:0000256" key="1">
    <source>
        <dbReference type="SAM" id="MobiDB-lite"/>
    </source>
</evidence>
<accession>A0ABD5RQX5</accession>
<sequence>MSTDGQTVDENDLRERISTFLMRNFPQIKGHGGSHEILDLDAEEGSVTIALGGACEGCGVSPMTIQALETRLPREIPEIRTVRAETGDSFAEGGRGFDPDDVPF</sequence>
<evidence type="ECO:0000313" key="4">
    <source>
        <dbReference type="Proteomes" id="UP001596099"/>
    </source>
</evidence>
<dbReference type="RefSeq" id="WP_247416615.1">
    <property type="nucleotide sequence ID" value="NZ_JALLGW010000001.1"/>
</dbReference>
<proteinExistence type="predicted"/>
<evidence type="ECO:0000259" key="2">
    <source>
        <dbReference type="Pfam" id="PF01106"/>
    </source>
</evidence>
<keyword evidence="4" id="KW-1185">Reference proteome</keyword>
<dbReference type="InterPro" id="IPR034904">
    <property type="entry name" value="FSCA_dom_sf"/>
</dbReference>
<dbReference type="EMBL" id="JBHSQH010000001">
    <property type="protein sequence ID" value="MFC5972793.1"/>
    <property type="molecule type" value="Genomic_DNA"/>
</dbReference>
<reference evidence="3 4" key="1">
    <citation type="journal article" date="2019" name="Int. J. Syst. Evol. Microbiol.">
        <title>The Global Catalogue of Microorganisms (GCM) 10K type strain sequencing project: providing services to taxonomists for standard genome sequencing and annotation.</title>
        <authorList>
            <consortium name="The Broad Institute Genomics Platform"/>
            <consortium name="The Broad Institute Genome Sequencing Center for Infectious Disease"/>
            <person name="Wu L."/>
            <person name="Ma J."/>
        </authorList>
    </citation>
    <scope>NUCLEOTIDE SEQUENCE [LARGE SCALE GENOMIC DNA]</scope>
    <source>
        <strain evidence="3 4">CGMCC 1.12543</strain>
    </source>
</reference>